<comment type="caution">
    <text evidence="6">The sequence shown here is derived from an EMBL/GenBank/DDBJ whole genome shotgun (WGS) entry which is preliminary data.</text>
</comment>
<proteinExistence type="inferred from homology"/>
<dbReference type="InterPro" id="IPR035595">
    <property type="entry name" value="UDP_glycos_trans_CS"/>
</dbReference>
<evidence type="ECO:0000256" key="4">
    <source>
        <dbReference type="RuleBase" id="RU003718"/>
    </source>
</evidence>
<dbReference type="CDD" id="cd03784">
    <property type="entry name" value="GT1_Gtf-like"/>
    <property type="match status" value="1"/>
</dbReference>
<keyword evidence="3 4" id="KW-0808">Transferase</keyword>
<dbReference type="EMBL" id="JAWXYG010000001">
    <property type="protein sequence ID" value="KAK4284541.1"/>
    <property type="molecule type" value="Genomic_DNA"/>
</dbReference>
<comment type="similarity">
    <text evidence="1 4">Belongs to the UDP-glycosyltransferase family.</text>
</comment>
<dbReference type="FunFam" id="3.40.50.2000:FF:000101">
    <property type="entry name" value="Glycosyltransferase"/>
    <property type="match status" value="1"/>
</dbReference>
<dbReference type="PANTHER" id="PTHR11926">
    <property type="entry name" value="GLUCOSYL/GLUCURONOSYL TRANSFERASES"/>
    <property type="match status" value="1"/>
</dbReference>
<organism evidence="6 7">
    <name type="scientific">Acacia crassicarpa</name>
    <name type="common">northern wattle</name>
    <dbReference type="NCBI Taxonomy" id="499986"/>
    <lineage>
        <taxon>Eukaryota</taxon>
        <taxon>Viridiplantae</taxon>
        <taxon>Streptophyta</taxon>
        <taxon>Embryophyta</taxon>
        <taxon>Tracheophyta</taxon>
        <taxon>Spermatophyta</taxon>
        <taxon>Magnoliopsida</taxon>
        <taxon>eudicotyledons</taxon>
        <taxon>Gunneridae</taxon>
        <taxon>Pentapetalae</taxon>
        <taxon>rosids</taxon>
        <taxon>fabids</taxon>
        <taxon>Fabales</taxon>
        <taxon>Fabaceae</taxon>
        <taxon>Caesalpinioideae</taxon>
        <taxon>mimosoid clade</taxon>
        <taxon>Acacieae</taxon>
        <taxon>Acacia</taxon>
    </lineage>
</organism>
<reference evidence="6" key="1">
    <citation type="submission" date="2023-10" db="EMBL/GenBank/DDBJ databases">
        <title>Chromosome-level genome of the transformable northern wattle, Acacia crassicarpa.</title>
        <authorList>
            <person name="Massaro I."/>
            <person name="Sinha N.R."/>
            <person name="Poethig S."/>
            <person name="Leichty A.R."/>
        </authorList>
    </citation>
    <scope>NUCLEOTIDE SEQUENCE</scope>
    <source>
        <strain evidence="6">Acra3RX</strain>
        <tissue evidence="6">Leaf</tissue>
    </source>
</reference>
<dbReference type="EC" id="2.4.1.-" evidence="5"/>
<name>A0AAE1TGZ5_9FABA</name>
<sequence>MVSESEAAPIHALLVSFPGQGHINPLLRLGKRLASKGLFVTFTTPQNAGKDLQNASHIVPDKDIPVGDGFLRFEFFDDGWDEADPRRKNLSEYVVQLELVGKQVISQMIHKYNDSHNPFSCVINNAFVPWVCDVASEFGLPCAVLWVQSCAVFSAYYHFFHKLVPFPSDSNHHIDVHLPSLPVLKHDEIPSFLHSDSAYNFIGQLILEQIKNLSVPFCVLMDTFEELENECIKYMSKFFLIRSVGPLFKNPKNTQDSSGSDDMIRGDLCVKAEDCIEWLNSKALGSVVYISFGSIVYLPQEQVDEIAYALLDSHVSFLWVLKPPHKNLGLQSQVLPDGFLEKTMDRGKVVQWSPQEEVLAHPSVSCFVTHCGWNSSMEALTCGVPVLTLPAWGDQITNAKFLVDVFGVGVRLGRSLYQNKLITRDEVKKCLEEATEGSTAQELKNNSLRWKAAAEAAIADGGSSSRNLEAFMEDVKRMASGVRASTEYGEITR</sequence>
<dbReference type="Pfam" id="PF00201">
    <property type="entry name" value="UDPGT"/>
    <property type="match status" value="1"/>
</dbReference>
<dbReference type="AlphaFoldDB" id="A0AAE1TGZ5"/>
<evidence type="ECO:0000313" key="6">
    <source>
        <dbReference type="EMBL" id="KAK4284541.1"/>
    </source>
</evidence>
<evidence type="ECO:0000313" key="7">
    <source>
        <dbReference type="Proteomes" id="UP001293593"/>
    </source>
</evidence>
<accession>A0AAE1TGZ5</accession>
<evidence type="ECO:0000256" key="1">
    <source>
        <dbReference type="ARBA" id="ARBA00009995"/>
    </source>
</evidence>
<keyword evidence="2 4" id="KW-0328">Glycosyltransferase</keyword>
<dbReference type="FunFam" id="3.40.50.2000:FF:000019">
    <property type="entry name" value="Glycosyltransferase"/>
    <property type="match status" value="1"/>
</dbReference>
<evidence type="ECO:0000256" key="2">
    <source>
        <dbReference type="ARBA" id="ARBA00022676"/>
    </source>
</evidence>
<gene>
    <name evidence="6" type="ORF">QN277_001358</name>
</gene>
<dbReference type="PROSITE" id="PS00375">
    <property type="entry name" value="UDPGT"/>
    <property type="match status" value="1"/>
</dbReference>
<dbReference type="Gene3D" id="3.40.50.2000">
    <property type="entry name" value="Glycogen Phosphorylase B"/>
    <property type="match status" value="2"/>
</dbReference>
<keyword evidence="7" id="KW-1185">Reference proteome</keyword>
<protein>
    <recommendedName>
        <fullName evidence="5">Glycosyltransferase</fullName>
        <ecNumber evidence="5">2.4.1.-</ecNumber>
    </recommendedName>
</protein>
<dbReference type="GO" id="GO:0080044">
    <property type="term" value="F:quercetin 7-O-glucosyltransferase activity"/>
    <property type="evidence" value="ECO:0007669"/>
    <property type="project" value="TreeGrafter"/>
</dbReference>
<evidence type="ECO:0000256" key="5">
    <source>
        <dbReference type="RuleBase" id="RU362057"/>
    </source>
</evidence>
<evidence type="ECO:0000256" key="3">
    <source>
        <dbReference type="ARBA" id="ARBA00022679"/>
    </source>
</evidence>
<dbReference type="GO" id="GO:0080043">
    <property type="term" value="F:quercetin 3-O-glucosyltransferase activity"/>
    <property type="evidence" value="ECO:0007669"/>
    <property type="project" value="TreeGrafter"/>
</dbReference>
<dbReference type="InterPro" id="IPR002213">
    <property type="entry name" value="UDP_glucos_trans"/>
</dbReference>
<dbReference type="SUPFAM" id="SSF53756">
    <property type="entry name" value="UDP-Glycosyltransferase/glycogen phosphorylase"/>
    <property type="match status" value="1"/>
</dbReference>
<dbReference type="Proteomes" id="UP001293593">
    <property type="component" value="Unassembled WGS sequence"/>
</dbReference>
<dbReference type="PANTHER" id="PTHR11926:SF1541">
    <property type="entry name" value="GLYCOSYLTRANSFERASE"/>
    <property type="match status" value="1"/>
</dbReference>